<accession>A0A427YUC5</accession>
<organism evidence="1 2">
    <name type="scientific">Saitozyma podzolica</name>
    <dbReference type="NCBI Taxonomy" id="1890683"/>
    <lineage>
        <taxon>Eukaryota</taxon>
        <taxon>Fungi</taxon>
        <taxon>Dikarya</taxon>
        <taxon>Basidiomycota</taxon>
        <taxon>Agaricomycotina</taxon>
        <taxon>Tremellomycetes</taxon>
        <taxon>Tremellales</taxon>
        <taxon>Trimorphomycetaceae</taxon>
        <taxon>Saitozyma</taxon>
    </lineage>
</organism>
<protein>
    <submittedName>
        <fullName evidence="1">Uncharacterized protein</fullName>
    </submittedName>
</protein>
<name>A0A427YUC5_9TREE</name>
<reference evidence="1 2" key="1">
    <citation type="submission" date="2018-11" db="EMBL/GenBank/DDBJ databases">
        <title>Genome sequence of Saitozyma podzolica DSM 27192.</title>
        <authorList>
            <person name="Aliyu H."/>
            <person name="Gorte O."/>
            <person name="Ochsenreither K."/>
        </authorList>
    </citation>
    <scope>NUCLEOTIDE SEQUENCE [LARGE SCALE GENOMIC DNA]</scope>
    <source>
        <strain evidence="1 2">DSM 27192</strain>
    </source>
</reference>
<proteinExistence type="predicted"/>
<dbReference type="EMBL" id="RSCD01000002">
    <property type="protein sequence ID" value="RSH94744.1"/>
    <property type="molecule type" value="Genomic_DNA"/>
</dbReference>
<evidence type="ECO:0000313" key="1">
    <source>
        <dbReference type="EMBL" id="RSH94744.1"/>
    </source>
</evidence>
<sequence length="177" mass="19040">MFASRSTLSTESADRAVRSWRPSHGFETARLVKITPATEGESYKLSIALLKRPPEEGLSVEGTLPGRRRCQDFTAGMSQLLDTIAGKVGGQQWETLSWTSRSDSSIKLEASRIPLPFPLDGEVIETRTASVVWASEIEAIEVAVSQSTPRRLSLGDGSYIVDIDLQFGGANGAGDAA</sequence>
<dbReference type="OrthoDB" id="10288340at2759"/>
<dbReference type="AlphaFoldDB" id="A0A427YUC5"/>
<evidence type="ECO:0000313" key="2">
    <source>
        <dbReference type="Proteomes" id="UP000279259"/>
    </source>
</evidence>
<comment type="caution">
    <text evidence="1">The sequence shown here is derived from an EMBL/GenBank/DDBJ whole genome shotgun (WGS) entry which is preliminary data.</text>
</comment>
<gene>
    <name evidence="1" type="ORF">EHS25_004550</name>
</gene>
<dbReference type="Proteomes" id="UP000279259">
    <property type="component" value="Unassembled WGS sequence"/>
</dbReference>
<keyword evidence="2" id="KW-1185">Reference proteome</keyword>